<evidence type="ECO:0000256" key="3">
    <source>
        <dbReference type="ARBA" id="ARBA00022833"/>
    </source>
</evidence>
<dbReference type="PANTHER" id="PTHR47094:SF18">
    <property type="entry name" value="RING-TYPE DOMAIN-CONTAINING PROTEIN"/>
    <property type="match status" value="1"/>
</dbReference>
<keyword evidence="2 4" id="KW-0863">Zinc-finger</keyword>
<dbReference type="InterPro" id="IPR049627">
    <property type="entry name" value="SLX8"/>
</dbReference>
<evidence type="ECO:0000313" key="7">
    <source>
        <dbReference type="Proteomes" id="UP001141253"/>
    </source>
</evidence>
<proteinExistence type="predicted"/>
<dbReference type="EMBL" id="JAPFFI010000005">
    <property type="protein sequence ID" value="KAJ6393419.1"/>
    <property type="molecule type" value="Genomic_DNA"/>
</dbReference>
<dbReference type="Gene3D" id="3.30.40.10">
    <property type="entry name" value="Zinc/RING finger domain, C3HC4 (zinc finger)"/>
    <property type="match status" value="1"/>
</dbReference>
<protein>
    <recommendedName>
        <fullName evidence="5">RING-type domain-containing protein</fullName>
    </recommendedName>
</protein>
<sequence length="269" mass="30462">MSLLENFDNKIFVDNGDNTLDLLGNTDDLREAERICFQLYDLNCPPPIQNNMPLHRIYFPCHLRNFQDEVYGQTRKRQTAQDVEIIDEDIAIISPIIFDQQARKKARRNTDAVRENINIANQVHAAIHYIFVFNWKLLGIIKNLNSNQCHLVRQARTVLQFHGLSQSVPPPHLPGLCQSMTPPQLPGFSQTLPPAQVSGLSQAVPPPAAPAFRCPICMDELEEATTTKCGHVFCKNCIKKALAVQKKCPTCRMKCRAKSIYRIFLPTAL</sequence>
<dbReference type="SUPFAM" id="SSF57850">
    <property type="entry name" value="RING/U-box"/>
    <property type="match status" value="1"/>
</dbReference>
<dbReference type="InterPro" id="IPR013083">
    <property type="entry name" value="Znf_RING/FYVE/PHD"/>
</dbReference>
<reference evidence="6" key="1">
    <citation type="submission" date="2022-10" db="EMBL/GenBank/DDBJ databases">
        <authorList>
            <person name="Hyden B.L."/>
            <person name="Feng K."/>
            <person name="Yates T."/>
            <person name="Jawdy S."/>
            <person name="Smart L.B."/>
            <person name="Muchero W."/>
        </authorList>
    </citation>
    <scope>NUCLEOTIDE SEQUENCE</scope>
    <source>
        <tissue evidence="6">Shoot tip</tissue>
    </source>
</reference>
<name>A0ABQ9C3C5_9ROSI</name>
<dbReference type="SMART" id="SM00184">
    <property type="entry name" value="RING"/>
    <property type="match status" value="1"/>
</dbReference>
<organism evidence="6 7">
    <name type="scientific">Salix suchowensis</name>
    <dbReference type="NCBI Taxonomy" id="1278906"/>
    <lineage>
        <taxon>Eukaryota</taxon>
        <taxon>Viridiplantae</taxon>
        <taxon>Streptophyta</taxon>
        <taxon>Embryophyta</taxon>
        <taxon>Tracheophyta</taxon>
        <taxon>Spermatophyta</taxon>
        <taxon>Magnoliopsida</taxon>
        <taxon>eudicotyledons</taxon>
        <taxon>Gunneridae</taxon>
        <taxon>Pentapetalae</taxon>
        <taxon>rosids</taxon>
        <taxon>fabids</taxon>
        <taxon>Malpighiales</taxon>
        <taxon>Salicaceae</taxon>
        <taxon>Saliceae</taxon>
        <taxon>Salix</taxon>
    </lineage>
</organism>
<evidence type="ECO:0000259" key="5">
    <source>
        <dbReference type="PROSITE" id="PS50089"/>
    </source>
</evidence>
<evidence type="ECO:0000256" key="1">
    <source>
        <dbReference type="ARBA" id="ARBA00022723"/>
    </source>
</evidence>
<evidence type="ECO:0000256" key="4">
    <source>
        <dbReference type="PROSITE-ProRule" id="PRU00175"/>
    </source>
</evidence>
<dbReference type="Proteomes" id="UP001141253">
    <property type="component" value="Chromosome 1"/>
</dbReference>
<reference evidence="6" key="2">
    <citation type="journal article" date="2023" name="Int. J. Mol. Sci.">
        <title>De Novo Assembly and Annotation of 11 Diverse Shrub Willow (Salix) Genomes Reveals Novel Gene Organization in Sex-Linked Regions.</title>
        <authorList>
            <person name="Hyden B."/>
            <person name="Feng K."/>
            <person name="Yates T.B."/>
            <person name="Jawdy S."/>
            <person name="Cereghino C."/>
            <person name="Smart L.B."/>
            <person name="Muchero W."/>
        </authorList>
    </citation>
    <scope>NUCLEOTIDE SEQUENCE</scope>
    <source>
        <tissue evidence="6">Shoot tip</tissue>
    </source>
</reference>
<keyword evidence="1" id="KW-0479">Metal-binding</keyword>
<keyword evidence="3" id="KW-0862">Zinc</keyword>
<dbReference type="PANTHER" id="PTHR47094">
    <property type="entry name" value="ELFLESS, ISOFORM B"/>
    <property type="match status" value="1"/>
</dbReference>
<evidence type="ECO:0000313" key="6">
    <source>
        <dbReference type="EMBL" id="KAJ6393419.1"/>
    </source>
</evidence>
<dbReference type="InterPro" id="IPR001841">
    <property type="entry name" value="Znf_RING"/>
</dbReference>
<feature type="domain" description="RING-type" evidence="5">
    <location>
        <begin position="214"/>
        <end position="252"/>
    </location>
</feature>
<dbReference type="InterPro" id="IPR017907">
    <property type="entry name" value="Znf_RING_CS"/>
</dbReference>
<dbReference type="Pfam" id="PF13923">
    <property type="entry name" value="zf-C3HC4_2"/>
    <property type="match status" value="1"/>
</dbReference>
<evidence type="ECO:0000256" key="2">
    <source>
        <dbReference type="ARBA" id="ARBA00022771"/>
    </source>
</evidence>
<gene>
    <name evidence="6" type="ORF">OIU77_022803</name>
</gene>
<dbReference type="PROSITE" id="PS50089">
    <property type="entry name" value="ZF_RING_2"/>
    <property type="match status" value="1"/>
</dbReference>
<dbReference type="PROSITE" id="PS00518">
    <property type="entry name" value="ZF_RING_1"/>
    <property type="match status" value="1"/>
</dbReference>
<keyword evidence="7" id="KW-1185">Reference proteome</keyword>
<comment type="caution">
    <text evidence="6">The sequence shown here is derived from an EMBL/GenBank/DDBJ whole genome shotgun (WGS) entry which is preliminary data.</text>
</comment>
<accession>A0ABQ9C3C5</accession>